<dbReference type="InterPro" id="IPR014030">
    <property type="entry name" value="Ketoacyl_synth_N"/>
</dbReference>
<dbReference type="KEGG" id="plut:EI981_06650"/>
<dbReference type="SUPFAM" id="SSF53901">
    <property type="entry name" value="Thiolase-like"/>
    <property type="match status" value="2"/>
</dbReference>
<dbReference type="GO" id="GO:0006633">
    <property type="term" value="P:fatty acid biosynthetic process"/>
    <property type="evidence" value="ECO:0007669"/>
    <property type="project" value="TreeGrafter"/>
</dbReference>
<dbReference type="Gene3D" id="3.40.47.10">
    <property type="match status" value="1"/>
</dbReference>
<dbReference type="CDD" id="cd00834">
    <property type="entry name" value="KAS_I_II"/>
    <property type="match status" value="1"/>
</dbReference>
<accession>A0A3S9UV46</accession>
<organism evidence="5 6">
    <name type="scientific">Paenibacillus lutimineralis</name>
    <dbReference type="NCBI Taxonomy" id="2707005"/>
    <lineage>
        <taxon>Bacteria</taxon>
        <taxon>Bacillati</taxon>
        <taxon>Bacillota</taxon>
        <taxon>Bacilli</taxon>
        <taxon>Bacillales</taxon>
        <taxon>Paenibacillaceae</taxon>
        <taxon>Paenibacillus</taxon>
    </lineage>
</organism>
<proteinExistence type="inferred from homology"/>
<dbReference type="GO" id="GO:0004315">
    <property type="term" value="F:3-oxoacyl-[acyl-carrier-protein] synthase activity"/>
    <property type="evidence" value="ECO:0007669"/>
    <property type="project" value="TreeGrafter"/>
</dbReference>
<dbReference type="NCBIfam" id="NF005490">
    <property type="entry name" value="PRK07103.1"/>
    <property type="match status" value="1"/>
</dbReference>
<dbReference type="Pfam" id="PF00109">
    <property type="entry name" value="ketoacyl-synt"/>
    <property type="match status" value="1"/>
</dbReference>
<dbReference type="InterPro" id="IPR016039">
    <property type="entry name" value="Thiolase-like"/>
</dbReference>
<dbReference type="InterPro" id="IPR014031">
    <property type="entry name" value="Ketoacyl_synth_C"/>
</dbReference>
<reference evidence="6" key="1">
    <citation type="submission" date="2018-12" db="EMBL/GenBank/DDBJ databases">
        <title>Complete genome sequence of Paenibacillus sp. MBLB1234.</title>
        <authorList>
            <person name="Nam Y.-D."/>
            <person name="Kang J."/>
            <person name="Chung W.-H."/>
            <person name="Park Y.S."/>
        </authorList>
    </citation>
    <scope>NUCLEOTIDE SEQUENCE [LARGE SCALE GENOMIC DNA]</scope>
    <source>
        <strain evidence="6">MBLB1234</strain>
    </source>
</reference>
<comment type="similarity">
    <text evidence="1 3">Belongs to the thiolase-like superfamily. Beta-ketoacyl-ACP synthases family.</text>
</comment>
<dbReference type="PANTHER" id="PTHR11712:SF336">
    <property type="entry name" value="3-OXOACYL-[ACYL-CARRIER-PROTEIN] SYNTHASE, MITOCHONDRIAL"/>
    <property type="match status" value="1"/>
</dbReference>
<protein>
    <submittedName>
        <fullName evidence="5">Beta-ketoacyl-ACP synthase</fullName>
    </submittedName>
</protein>
<dbReference type="InterPro" id="IPR000794">
    <property type="entry name" value="Beta-ketoacyl_synthase"/>
</dbReference>
<feature type="domain" description="Ketosynthase family 3 (KS3)" evidence="4">
    <location>
        <begin position="15"/>
        <end position="431"/>
    </location>
</feature>
<dbReference type="InterPro" id="IPR020841">
    <property type="entry name" value="PKS_Beta-ketoAc_synthase_dom"/>
</dbReference>
<dbReference type="AlphaFoldDB" id="A0A3S9UV46"/>
<dbReference type="Pfam" id="PF02801">
    <property type="entry name" value="Ketoacyl-synt_C"/>
    <property type="match status" value="1"/>
</dbReference>
<gene>
    <name evidence="5" type="ORF">EI981_06650</name>
</gene>
<evidence type="ECO:0000256" key="2">
    <source>
        <dbReference type="ARBA" id="ARBA00022679"/>
    </source>
</evidence>
<evidence type="ECO:0000256" key="1">
    <source>
        <dbReference type="ARBA" id="ARBA00008467"/>
    </source>
</evidence>
<evidence type="ECO:0000256" key="3">
    <source>
        <dbReference type="RuleBase" id="RU003694"/>
    </source>
</evidence>
<sequence length="434" mass="45583">MKTSSSASSYSFRHFHPVVVTGIGVAGAAAVGAATFEQVLREGRSSVGYLTGMAYPNGKPLIGAEAEARELQVGFQRYAPGLSRTAGRLFKISGKSVQASSVAAAEAWQQAGLEERSLNHERIGIIVAGSNISPAVSYSAYKEYGEQPELLHPRYALSYMDTNQIGVLSEMFGICGEGMTVGGASASGNAAILRASQWIQLGLVDVCMVVGAMADLSPLELQGYLNIGAYGGSGFEGAPKQACRPFDRRHEGFILGQTSACLILECASSAADSGAEVLATVIGGAAALDGHSLSNPSEDGQVRTMKEALRRAGLPTSSIDYINAHGTSTPLGDLTELASIRRVFGEHLGRVRINSTKALTGHCLYAAGVVEAASVIIQMKGGFLHPQINLEEPVSREHYFATQKAEAADFTYALSNSYGFGGINTSIIFKKGLC</sequence>
<dbReference type="PROSITE" id="PS52004">
    <property type="entry name" value="KS3_2"/>
    <property type="match status" value="1"/>
</dbReference>
<keyword evidence="6" id="KW-1185">Reference proteome</keyword>
<evidence type="ECO:0000259" key="4">
    <source>
        <dbReference type="PROSITE" id="PS52004"/>
    </source>
</evidence>
<dbReference type="EMBL" id="CP034346">
    <property type="protein sequence ID" value="AZS14166.1"/>
    <property type="molecule type" value="Genomic_DNA"/>
</dbReference>
<dbReference type="Proteomes" id="UP000270678">
    <property type="component" value="Chromosome"/>
</dbReference>
<keyword evidence="2 3" id="KW-0808">Transferase</keyword>
<dbReference type="PANTHER" id="PTHR11712">
    <property type="entry name" value="POLYKETIDE SYNTHASE-RELATED"/>
    <property type="match status" value="1"/>
</dbReference>
<evidence type="ECO:0000313" key="5">
    <source>
        <dbReference type="EMBL" id="AZS14166.1"/>
    </source>
</evidence>
<dbReference type="SMART" id="SM00825">
    <property type="entry name" value="PKS_KS"/>
    <property type="match status" value="1"/>
</dbReference>
<dbReference type="OrthoDB" id="9808669at2"/>
<name>A0A3S9UV46_9BACL</name>
<dbReference type="GO" id="GO:0005829">
    <property type="term" value="C:cytosol"/>
    <property type="evidence" value="ECO:0007669"/>
    <property type="project" value="TreeGrafter"/>
</dbReference>
<dbReference type="RefSeq" id="WP_126996568.1">
    <property type="nucleotide sequence ID" value="NZ_CP034346.1"/>
</dbReference>
<evidence type="ECO:0000313" key="6">
    <source>
        <dbReference type="Proteomes" id="UP000270678"/>
    </source>
</evidence>